<comment type="caution">
    <text evidence="1">The sequence shown here is derived from an EMBL/GenBank/DDBJ whole genome shotgun (WGS) entry which is preliminary data.</text>
</comment>
<dbReference type="EMBL" id="CM029048">
    <property type="protein sequence ID" value="KAG2578101.1"/>
    <property type="molecule type" value="Genomic_DNA"/>
</dbReference>
<organism evidence="1 2">
    <name type="scientific">Panicum virgatum</name>
    <name type="common">Blackwell switchgrass</name>
    <dbReference type="NCBI Taxonomy" id="38727"/>
    <lineage>
        <taxon>Eukaryota</taxon>
        <taxon>Viridiplantae</taxon>
        <taxon>Streptophyta</taxon>
        <taxon>Embryophyta</taxon>
        <taxon>Tracheophyta</taxon>
        <taxon>Spermatophyta</taxon>
        <taxon>Magnoliopsida</taxon>
        <taxon>Liliopsida</taxon>
        <taxon>Poales</taxon>
        <taxon>Poaceae</taxon>
        <taxon>PACMAD clade</taxon>
        <taxon>Panicoideae</taxon>
        <taxon>Panicodae</taxon>
        <taxon>Paniceae</taxon>
        <taxon>Panicinae</taxon>
        <taxon>Panicum</taxon>
        <taxon>Panicum sect. Hiantes</taxon>
    </lineage>
</organism>
<dbReference type="AlphaFoldDB" id="A0A8T0QY43"/>
<reference evidence="1" key="1">
    <citation type="submission" date="2020-05" db="EMBL/GenBank/DDBJ databases">
        <title>WGS assembly of Panicum virgatum.</title>
        <authorList>
            <person name="Lovell J.T."/>
            <person name="Jenkins J."/>
            <person name="Shu S."/>
            <person name="Juenger T.E."/>
            <person name="Schmutz J."/>
        </authorList>
    </citation>
    <scope>NUCLEOTIDE SEQUENCE</scope>
    <source>
        <strain evidence="1">AP13</strain>
    </source>
</reference>
<sequence length="73" mass="8376">MLKMVQRTMIGITAAPYILELFSAARLPKQDVVNIYKSAPPNPDIERSCHLLPRDYLRKAPAPIEHEYNLSRI</sequence>
<evidence type="ECO:0000313" key="1">
    <source>
        <dbReference type="EMBL" id="KAG2578101.1"/>
    </source>
</evidence>
<accession>A0A8T0QY43</accession>
<gene>
    <name evidence="1" type="ORF">PVAP13_6NG187900</name>
</gene>
<proteinExistence type="predicted"/>
<name>A0A8T0QY43_PANVG</name>
<protein>
    <submittedName>
        <fullName evidence="1">Uncharacterized protein</fullName>
    </submittedName>
</protein>
<dbReference type="Proteomes" id="UP000823388">
    <property type="component" value="Chromosome 6N"/>
</dbReference>
<keyword evidence="2" id="KW-1185">Reference proteome</keyword>
<evidence type="ECO:0000313" key="2">
    <source>
        <dbReference type="Proteomes" id="UP000823388"/>
    </source>
</evidence>